<protein>
    <submittedName>
        <fullName evidence="1">ElaA protein</fullName>
    </submittedName>
</protein>
<name>A0ACA6QHL5_VIBAE</name>
<evidence type="ECO:0000313" key="2">
    <source>
        <dbReference type="Proteomes" id="UP000002571"/>
    </source>
</evidence>
<evidence type="ECO:0000313" key="1">
    <source>
        <dbReference type="EMBL" id="ACY49875.1"/>
    </source>
</evidence>
<organism evidence="1 2">
    <name type="scientific">Vibrio antiquarius (strain Ex25)</name>
    <dbReference type="NCBI Taxonomy" id="150340"/>
    <lineage>
        <taxon>Bacteria</taxon>
        <taxon>Pseudomonadati</taxon>
        <taxon>Pseudomonadota</taxon>
        <taxon>Gammaproteobacteria</taxon>
        <taxon>Vibrionales</taxon>
        <taxon>Vibrionaceae</taxon>
        <taxon>Vibrio</taxon>
        <taxon>Vibrio diabolicus subgroup</taxon>
    </lineage>
</organism>
<dbReference type="EMBL" id="CP001805">
    <property type="protein sequence ID" value="ACY49875.1"/>
    <property type="molecule type" value="Genomic_DNA"/>
</dbReference>
<keyword evidence="2" id="KW-1185">Reference proteome</keyword>
<accession>A0ACA6QHL5</accession>
<sequence>MSTKQSKVSHSTLMTDDNMLTWITLPFAQLTTTQLYTMMKLRVDVFVVEQTCPYPELDGKDTLEGVYHLIGYHGDELVACARLLPAGTTYDNVSIGRVVTKQTARGNGLGHKLLEEALTQCEILWPGQTIDIGAQEHLIQFYASHGFKVISDSYLEDGIPHVDMRKEAVAV</sequence>
<proteinExistence type="predicted"/>
<dbReference type="Proteomes" id="UP000002571">
    <property type="component" value="Chromosome 1"/>
</dbReference>
<reference evidence="1" key="1">
    <citation type="submission" date="2009-10" db="EMBL/GenBank/DDBJ databases">
        <authorList>
            <consortium name="Los Alamos National Laboratory (LANL)"/>
            <consortium name="National Microbial Pathogen Data Resource (NMPDR)"/>
            <person name="Munk A.C."/>
            <person name="Tapia R."/>
            <person name="Green L."/>
            <person name="Rogers Y."/>
            <person name="Detter J.C."/>
            <person name="Bruce D."/>
            <person name="Brettin T.S."/>
            <person name="Colwell R."/>
            <person name="Huq A."/>
            <person name="Grim C.J."/>
            <person name="Hasan N.A."/>
            <person name="Vonstein V."/>
            <person name="Bartels D."/>
        </authorList>
    </citation>
    <scope>NUCLEOTIDE SEQUENCE</scope>
    <source>
        <strain evidence="1">EX25</strain>
    </source>
</reference>
<gene>
    <name evidence="1" type="ordered locus">VEA_001712</name>
</gene>